<feature type="signal peptide" evidence="1">
    <location>
        <begin position="1"/>
        <end position="26"/>
    </location>
</feature>
<protein>
    <recommendedName>
        <fullName evidence="4">HAT C-terminal dimerisation domain-containing protein</fullName>
    </recommendedName>
</protein>
<feature type="chain" id="PRO_5014982644" description="HAT C-terminal dimerisation domain-containing protein" evidence="1">
    <location>
        <begin position="27"/>
        <end position="147"/>
    </location>
</feature>
<sequence>MNTFLEKVCAVILKLWLMYVPAPAPTDAPFKSATNKARPIDEDTCRFLEYMNGSSNGSQPNNNAPGWWKMNQSCFPALSKLASRLFPSSLRTSSKVNKNHYVTMARGLPLGNPWAARKARRPAGLLGRRWAARVRYQTDTGLGRTAI</sequence>
<evidence type="ECO:0000313" key="2">
    <source>
        <dbReference type="EMBL" id="PLW46773.1"/>
    </source>
</evidence>
<keyword evidence="3" id="KW-1185">Reference proteome</keyword>
<proteinExistence type="predicted"/>
<evidence type="ECO:0000313" key="3">
    <source>
        <dbReference type="Proteomes" id="UP000235388"/>
    </source>
</evidence>
<name>A0A2N5V9W3_9BASI</name>
<comment type="caution">
    <text evidence="2">The sequence shown here is derived from an EMBL/GenBank/DDBJ whole genome shotgun (WGS) entry which is preliminary data.</text>
</comment>
<dbReference type="EMBL" id="PGCJ01000116">
    <property type="protein sequence ID" value="PLW46773.1"/>
    <property type="molecule type" value="Genomic_DNA"/>
</dbReference>
<accession>A0A2N5V9W3</accession>
<keyword evidence="1" id="KW-0732">Signal</keyword>
<evidence type="ECO:0008006" key="4">
    <source>
        <dbReference type="Google" id="ProtNLM"/>
    </source>
</evidence>
<evidence type="ECO:0000256" key="1">
    <source>
        <dbReference type="SAM" id="SignalP"/>
    </source>
</evidence>
<dbReference type="AlphaFoldDB" id="A0A2N5V9W3"/>
<reference evidence="2 3" key="1">
    <citation type="submission" date="2017-11" db="EMBL/GenBank/DDBJ databases">
        <title>De novo assembly and phasing of dikaryotic genomes from two isolates of Puccinia coronata f. sp. avenae, the causal agent of oat crown rust.</title>
        <authorList>
            <person name="Miller M.E."/>
            <person name="Zhang Y."/>
            <person name="Omidvar V."/>
            <person name="Sperschneider J."/>
            <person name="Schwessinger B."/>
            <person name="Raley C."/>
            <person name="Palmer J.M."/>
            <person name="Garnica D."/>
            <person name="Upadhyaya N."/>
            <person name="Rathjen J."/>
            <person name="Taylor J.M."/>
            <person name="Park R.F."/>
            <person name="Dodds P.N."/>
            <person name="Hirsch C.D."/>
            <person name="Kianian S.F."/>
            <person name="Figueroa M."/>
        </authorList>
    </citation>
    <scope>NUCLEOTIDE SEQUENCE [LARGE SCALE GENOMIC DNA]</scope>
    <source>
        <strain evidence="2">12NC29</strain>
    </source>
</reference>
<dbReference type="Proteomes" id="UP000235388">
    <property type="component" value="Unassembled WGS sequence"/>
</dbReference>
<organism evidence="2 3">
    <name type="scientific">Puccinia coronata f. sp. avenae</name>
    <dbReference type="NCBI Taxonomy" id="200324"/>
    <lineage>
        <taxon>Eukaryota</taxon>
        <taxon>Fungi</taxon>
        <taxon>Dikarya</taxon>
        <taxon>Basidiomycota</taxon>
        <taxon>Pucciniomycotina</taxon>
        <taxon>Pucciniomycetes</taxon>
        <taxon>Pucciniales</taxon>
        <taxon>Pucciniaceae</taxon>
        <taxon>Puccinia</taxon>
    </lineage>
</organism>
<gene>
    <name evidence="2" type="ORF">PCANC_09602</name>
</gene>